<keyword evidence="2" id="KW-1185">Reference proteome</keyword>
<organism evidence="1 2">
    <name type="scientific">Roseococcus pinisoli</name>
    <dbReference type="NCBI Taxonomy" id="2835040"/>
    <lineage>
        <taxon>Bacteria</taxon>
        <taxon>Pseudomonadati</taxon>
        <taxon>Pseudomonadota</taxon>
        <taxon>Alphaproteobacteria</taxon>
        <taxon>Acetobacterales</taxon>
        <taxon>Roseomonadaceae</taxon>
        <taxon>Roseococcus</taxon>
    </lineage>
</organism>
<sequence length="61" mass="7056">MARRTARADVLMQALWRPFHEPQIDDLTLSIQLYGLLNHFLALRQIKVESEAVPSRVEIPT</sequence>
<evidence type="ECO:0000313" key="2">
    <source>
        <dbReference type="Proteomes" id="UP000766336"/>
    </source>
</evidence>
<protein>
    <submittedName>
        <fullName evidence="1">Uncharacterized protein</fullName>
    </submittedName>
</protein>
<dbReference type="Proteomes" id="UP000766336">
    <property type="component" value="Unassembled WGS sequence"/>
</dbReference>
<accession>A0ABS5QBE8</accession>
<dbReference type="RefSeq" id="WP_213669730.1">
    <property type="nucleotide sequence ID" value="NZ_JAHCDA010000002.1"/>
</dbReference>
<proteinExistence type="predicted"/>
<reference evidence="1 2" key="1">
    <citation type="submission" date="2021-05" db="EMBL/GenBank/DDBJ databases">
        <title>Roseococcus sp. XZZS9, whole genome shotgun sequencing project.</title>
        <authorList>
            <person name="Zhao G."/>
            <person name="Shen L."/>
        </authorList>
    </citation>
    <scope>NUCLEOTIDE SEQUENCE [LARGE SCALE GENOMIC DNA]</scope>
    <source>
        <strain evidence="1 2">XZZS9</strain>
    </source>
</reference>
<dbReference type="EMBL" id="JAHCDA010000002">
    <property type="protein sequence ID" value="MBS7811019.1"/>
    <property type="molecule type" value="Genomic_DNA"/>
</dbReference>
<evidence type="ECO:0000313" key="1">
    <source>
        <dbReference type="EMBL" id="MBS7811019.1"/>
    </source>
</evidence>
<comment type="caution">
    <text evidence="1">The sequence shown here is derived from an EMBL/GenBank/DDBJ whole genome shotgun (WGS) entry which is preliminary data.</text>
</comment>
<name>A0ABS5QBE8_9PROT</name>
<gene>
    <name evidence="1" type="ORF">KHU32_08720</name>
</gene>